<organism evidence="2 3">
    <name type="scientific">Eumeta variegata</name>
    <name type="common">Bagworm moth</name>
    <name type="synonym">Eumeta japonica</name>
    <dbReference type="NCBI Taxonomy" id="151549"/>
    <lineage>
        <taxon>Eukaryota</taxon>
        <taxon>Metazoa</taxon>
        <taxon>Ecdysozoa</taxon>
        <taxon>Arthropoda</taxon>
        <taxon>Hexapoda</taxon>
        <taxon>Insecta</taxon>
        <taxon>Pterygota</taxon>
        <taxon>Neoptera</taxon>
        <taxon>Endopterygota</taxon>
        <taxon>Lepidoptera</taxon>
        <taxon>Glossata</taxon>
        <taxon>Ditrysia</taxon>
        <taxon>Tineoidea</taxon>
        <taxon>Psychidae</taxon>
        <taxon>Oiketicinae</taxon>
        <taxon>Eumeta</taxon>
    </lineage>
</organism>
<dbReference type="EMBL" id="BGZK01001509">
    <property type="protein sequence ID" value="GBP81401.1"/>
    <property type="molecule type" value="Genomic_DNA"/>
</dbReference>
<name>A0A4C1YY40_EUMVA</name>
<comment type="caution">
    <text evidence="2">The sequence shown here is derived from an EMBL/GenBank/DDBJ whole genome shotgun (WGS) entry which is preliminary data.</text>
</comment>
<proteinExistence type="predicted"/>
<protein>
    <submittedName>
        <fullName evidence="2">Uncharacterized protein</fullName>
    </submittedName>
</protein>
<evidence type="ECO:0000313" key="2">
    <source>
        <dbReference type="EMBL" id="GBP81401.1"/>
    </source>
</evidence>
<reference evidence="2 3" key="1">
    <citation type="journal article" date="2019" name="Commun. Biol.">
        <title>The bagworm genome reveals a unique fibroin gene that provides high tensile strength.</title>
        <authorList>
            <person name="Kono N."/>
            <person name="Nakamura H."/>
            <person name="Ohtoshi R."/>
            <person name="Tomita M."/>
            <person name="Numata K."/>
            <person name="Arakawa K."/>
        </authorList>
    </citation>
    <scope>NUCLEOTIDE SEQUENCE [LARGE SCALE GENOMIC DNA]</scope>
</reference>
<dbReference type="AlphaFoldDB" id="A0A4C1YY40"/>
<accession>A0A4C1YY40</accession>
<feature type="region of interest" description="Disordered" evidence="1">
    <location>
        <begin position="1"/>
        <end position="20"/>
    </location>
</feature>
<gene>
    <name evidence="2" type="ORF">EVAR_52663_1</name>
</gene>
<sequence length="110" mass="12713">MVSPTTKNPPPAATAHARLPPRQRPLRRSLARFTMRRKQKFLFSIVDFNFQAGDIKIDVFEFKFSVTNFPLFELTEMIDCSFRVAWATKNPYCFDMSVRPSVHPSVCLSL</sequence>
<keyword evidence="3" id="KW-1185">Reference proteome</keyword>
<dbReference type="Proteomes" id="UP000299102">
    <property type="component" value="Unassembled WGS sequence"/>
</dbReference>
<evidence type="ECO:0000256" key="1">
    <source>
        <dbReference type="SAM" id="MobiDB-lite"/>
    </source>
</evidence>
<evidence type="ECO:0000313" key="3">
    <source>
        <dbReference type="Proteomes" id="UP000299102"/>
    </source>
</evidence>